<keyword evidence="3" id="KW-1185">Reference proteome</keyword>
<organism evidence="2 3">
    <name type="scientific">Basidiobolus ranarum</name>
    <dbReference type="NCBI Taxonomy" id="34480"/>
    <lineage>
        <taxon>Eukaryota</taxon>
        <taxon>Fungi</taxon>
        <taxon>Fungi incertae sedis</taxon>
        <taxon>Zoopagomycota</taxon>
        <taxon>Entomophthoromycotina</taxon>
        <taxon>Basidiobolomycetes</taxon>
        <taxon>Basidiobolales</taxon>
        <taxon>Basidiobolaceae</taxon>
        <taxon>Basidiobolus</taxon>
    </lineage>
</organism>
<dbReference type="Pfam" id="PF24102">
    <property type="entry name" value="FLAD1_M"/>
    <property type="match status" value="1"/>
</dbReference>
<evidence type="ECO:0000259" key="1">
    <source>
        <dbReference type="SMART" id="SM00852"/>
    </source>
</evidence>
<dbReference type="InterPro" id="IPR001453">
    <property type="entry name" value="MoaB/Mog_dom"/>
</dbReference>
<protein>
    <recommendedName>
        <fullName evidence="1">MoaB/Mog domain-containing protein</fullName>
    </recommendedName>
</protein>
<dbReference type="PANTHER" id="PTHR47675:SF1">
    <property type="entry name" value="MOLYBDOPTERIN BINDING DOMAIN PROTEIN (AFU_ORTHOLOGUE AFUA_5G11210)"/>
    <property type="match status" value="1"/>
</dbReference>
<sequence length="260" mass="29088">MTTPCIKTAAACIIGDEILSGKTQDTNTNFLAKYLFELGVDLRRVEVIPDVEADIIESVTQLSKKYDIVFTSGGVGPTHDDITYSSIATAFGDRVEYHEATLQRMVRISPQLELTEARKRMALLPSQSQVFFPSDDFWVPLAVVNKNVHILPGVPRIFQQLLNDHRSHLETLVSGQKFYRKLIGTMWAESKIAQVLSDVQEELGEKVKIGSYPKWKNSKVNVIISFVGKDEGLLIECAKRVIPMVDGFEISGEEDDKSNL</sequence>
<dbReference type="PANTHER" id="PTHR47675">
    <property type="entry name" value="MOLYBDOPTERIN BINDING DOMAIN PROTEIN (AFU_ORTHOLOGUE AFUA_5G11210)"/>
    <property type="match status" value="1"/>
</dbReference>
<evidence type="ECO:0000313" key="2">
    <source>
        <dbReference type="EMBL" id="KAK9729670.1"/>
    </source>
</evidence>
<dbReference type="CDD" id="cd00885">
    <property type="entry name" value="cinA"/>
    <property type="match status" value="1"/>
</dbReference>
<name>A0ABR2WBU8_9FUNG</name>
<dbReference type="Pfam" id="PF00994">
    <property type="entry name" value="MoCF_biosynth"/>
    <property type="match status" value="1"/>
</dbReference>
<dbReference type="Proteomes" id="UP001479436">
    <property type="component" value="Unassembled WGS sequence"/>
</dbReference>
<gene>
    <name evidence="2" type="ORF">K7432_000077</name>
</gene>
<comment type="caution">
    <text evidence="2">The sequence shown here is derived from an EMBL/GenBank/DDBJ whole genome shotgun (WGS) entry which is preliminary data.</text>
</comment>
<dbReference type="SMART" id="SM00852">
    <property type="entry name" value="MoCF_biosynth"/>
    <property type="match status" value="1"/>
</dbReference>
<reference evidence="2 3" key="1">
    <citation type="submission" date="2023-04" db="EMBL/GenBank/DDBJ databases">
        <title>Genome of Basidiobolus ranarum AG-B5.</title>
        <authorList>
            <person name="Stajich J.E."/>
            <person name="Carter-House D."/>
            <person name="Gryganskyi A."/>
        </authorList>
    </citation>
    <scope>NUCLEOTIDE SEQUENCE [LARGE SCALE GENOMIC DNA]</scope>
    <source>
        <strain evidence="2 3">AG-B5</strain>
    </source>
</reference>
<dbReference type="InterPro" id="IPR036425">
    <property type="entry name" value="MoaB/Mog-like_dom_sf"/>
</dbReference>
<dbReference type="InterPro" id="IPR056596">
    <property type="entry name" value="FLAD1_M"/>
</dbReference>
<dbReference type="SUPFAM" id="SSF53218">
    <property type="entry name" value="Molybdenum cofactor biosynthesis proteins"/>
    <property type="match status" value="1"/>
</dbReference>
<accession>A0ABR2WBU8</accession>
<dbReference type="EMBL" id="JASJQH010006877">
    <property type="protein sequence ID" value="KAK9729670.1"/>
    <property type="molecule type" value="Genomic_DNA"/>
</dbReference>
<evidence type="ECO:0000313" key="3">
    <source>
        <dbReference type="Proteomes" id="UP001479436"/>
    </source>
</evidence>
<dbReference type="Gene3D" id="3.40.980.10">
    <property type="entry name" value="MoaB/Mog-like domain"/>
    <property type="match status" value="1"/>
</dbReference>
<feature type="domain" description="MoaB/Mog" evidence="1">
    <location>
        <begin position="10"/>
        <end position="172"/>
    </location>
</feature>
<proteinExistence type="predicted"/>